<gene>
    <name evidence="3" type="ORF">GCM10007853_28190</name>
</gene>
<feature type="domain" description="SAF" evidence="1">
    <location>
        <begin position="52"/>
        <end position="114"/>
    </location>
</feature>
<evidence type="ECO:0000259" key="2">
    <source>
        <dbReference type="Pfam" id="PF16976"/>
    </source>
</evidence>
<organism evidence="3 4">
    <name type="scientific">Algimonas ampicilliniresistens</name>
    <dbReference type="NCBI Taxonomy" id="1298735"/>
    <lineage>
        <taxon>Bacteria</taxon>
        <taxon>Pseudomonadati</taxon>
        <taxon>Pseudomonadota</taxon>
        <taxon>Alphaproteobacteria</taxon>
        <taxon>Maricaulales</taxon>
        <taxon>Robiginitomaculaceae</taxon>
        <taxon>Algimonas</taxon>
    </lineage>
</organism>
<dbReference type="NCBIfam" id="TIGR03177">
    <property type="entry name" value="pilus_cpaB"/>
    <property type="match status" value="1"/>
</dbReference>
<proteinExistence type="predicted"/>
<dbReference type="Pfam" id="PF16976">
    <property type="entry name" value="RcpC"/>
    <property type="match status" value="1"/>
</dbReference>
<sequence length="279" mass="29716">MDKKRLILIAALVILMAIVFNTLRTMNATTEPIAAQVRTVVEPIDYTQVLSVTEPMDMGDRIEDGDLTWIDWPTDALTPALIVEDADAEQPVMESLFGALVREPLTPGDPLVMSRFIQAGDAGIMAALLNPGMRAVTVRISVDTAAGGFIQPGDKVDVILQETLQPDTSLGGPTQPQIVASTIFENVTVLAIDQSFRNNPDGGAAIPGSTATLELSPQDSERITVAQVRGDLSLVLRGFSGSSARARSHASQPLDAEKTIPPMTIYRAGDAQTVAVRGQ</sequence>
<comment type="caution">
    <text evidence="3">The sequence shown here is derived from an EMBL/GenBank/DDBJ whole genome shotgun (WGS) entry which is preliminary data.</text>
</comment>
<keyword evidence="4" id="KW-1185">Reference proteome</keyword>
<dbReference type="InterPro" id="IPR013974">
    <property type="entry name" value="SAF"/>
</dbReference>
<dbReference type="EMBL" id="BSNK01000002">
    <property type="protein sequence ID" value="GLQ24945.1"/>
    <property type="molecule type" value="Genomic_DNA"/>
</dbReference>
<name>A0ABQ5VBX7_9PROT</name>
<dbReference type="InterPro" id="IPR017592">
    <property type="entry name" value="Pilus_assmbl_Flp-typ_CpaB"/>
</dbReference>
<dbReference type="RefSeq" id="WP_284391952.1">
    <property type="nucleotide sequence ID" value="NZ_BSNK01000002.1"/>
</dbReference>
<evidence type="ECO:0000313" key="3">
    <source>
        <dbReference type="EMBL" id="GLQ24945.1"/>
    </source>
</evidence>
<protein>
    <submittedName>
        <fullName evidence="3">Flp pilus assembly protein CpaB</fullName>
    </submittedName>
</protein>
<dbReference type="InterPro" id="IPR031571">
    <property type="entry name" value="RcpC_dom"/>
</dbReference>
<reference evidence="3" key="2">
    <citation type="submission" date="2023-01" db="EMBL/GenBank/DDBJ databases">
        <title>Draft genome sequence of Algimonas ampicilliniresistens strain NBRC 108219.</title>
        <authorList>
            <person name="Sun Q."/>
            <person name="Mori K."/>
        </authorList>
    </citation>
    <scope>NUCLEOTIDE SEQUENCE</scope>
    <source>
        <strain evidence="3">NBRC 108219</strain>
    </source>
</reference>
<dbReference type="CDD" id="cd11614">
    <property type="entry name" value="SAF_CpaB_FlgA_like"/>
    <property type="match status" value="1"/>
</dbReference>
<feature type="domain" description="Flp pilus assembly protein RcpC/CpaB" evidence="2">
    <location>
        <begin position="125"/>
        <end position="237"/>
    </location>
</feature>
<dbReference type="Pfam" id="PF08666">
    <property type="entry name" value="SAF"/>
    <property type="match status" value="1"/>
</dbReference>
<dbReference type="Proteomes" id="UP001161391">
    <property type="component" value="Unassembled WGS sequence"/>
</dbReference>
<evidence type="ECO:0000259" key="1">
    <source>
        <dbReference type="Pfam" id="PF08666"/>
    </source>
</evidence>
<accession>A0ABQ5VBX7</accession>
<evidence type="ECO:0000313" key="4">
    <source>
        <dbReference type="Proteomes" id="UP001161391"/>
    </source>
</evidence>
<reference evidence="3" key="1">
    <citation type="journal article" date="2014" name="Int. J. Syst. Evol. Microbiol.">
        <title>Complete genome of a new Firmicutes species belonging to the dominant human colonic microbiota ('Ruminococcus bicirculans') reveals two chromosomes and a selective capacity to utilize plant glucans.</title>
        <authorList>
            <consortium name="NISC Comparative Sequencing Program"/>
            <person name="Wegmann U."/>
            <person name="Louis P."/>
            <person name="Goesmann A."/>
            <person name="Henrissat B."/>
            <person name="Duncan S.H."/>
            <person name="Flint H.J."/>
        </authorList>
    </citation>
    <scope>NUCLEOTIDE SEQUENCE</scope>
    <source>
        <strain evidence="3">NBRC 108219</strain>
    </source>
</reference>